<proteinExistence type="predicted"/>
<name>A0ABP9MPF2_9HYPH</name>
<accession>A0ABP9MPF2</accession>
<protein>
    <submittedName>
        <fullName evidence="2">Uncharacterized protein</fullName>
    </submittedName>
</protein>
<feature type="transmembrane region" description="Helical" evidence="1">
    <location>
        <begin position="21"/>
        <end position="42"/>
    </location>
</feature>
<comment type="caution">
    <text evidence="2">The sequence shown here is derived from an EMBL/GenBank/DDBJ whole genome shotgun (WGS) entry which is preliminary data.</text>
</comment>
<keyword evidence="1" id="KW-0812">Transmembrane</keyword>
<evidence type="ECO:0000313" key="3">
    <source>
        <dbReference type="Proteomes" id="UP001501525"/>
    </source>
</evidence>
<organism evidence="2 3">
    <name type="scientific">Bartonella acomydis</name>
    <dbReference type="NCBI Taxonomy" id="686234"/>
    <lineage>
        <taxon>Bacteria</taxon>
        <taxon>Pseudomonadati</taxon>
        <taxon>Pseudomonadota</taxon>
        <taxon>Alphaproteobacteria</taxon>
        <taxon>Hyphomicrobiales</taxon>
        <taxon>Bartonellaceae</taxon>
        <taxon>Bartonella</taxon>
    </lineage>
</organism>
<dbReference type="EMBL" id="BAABIY010000028">
    <property type="protein sequence ID" value="GAA5099098.1"/>
    <property type="molecule type" value="Genomic_DNA"/>
</dbReference>
<evidence type="ECO:0000256" key="1">
    <source>
        <dbReference type="SAM" id="Phobius"/>
    </source>
</evidence>
<sequence length="45" mass="5571">MLYEKRMKVKTDYVIKNPLRYFYQFTLIDKFMILVSALKYVLKSM</sequence>
<evidence type="ECO:0000313" key="2">
    <source>
        <dbReference type="EMBL" id="GAA5099098.1"/>
    </source>
</evidence>
<keyword evidence="1" id="KW-0472">Membrane</keyword>
<keyword evidence="1" id="KW-1133">Transmembrane helix</keyword>
<gene>
    <name evidence="2" type="ORF">GCM10023260_09930</name>
</gene>
<reference evidence="3" key="1">
    <citation type="journal article" date="2019" name="Int. J. Syst. Evol. Microbiol.">
        <title>The Global Catalogue of Microorganisms (GCM) 10K type strain sequencing project: providing services to taxonomists for standard genome sequencing and annotation.</title>
        <authorList>
            <consortium name="The Broad Institute Genomics Platform"/>
            <consortium name="The Broad Institute Genome Sequencing Center for Infectious Disease"/>
            <person name="Wu L."/>
            <person name="Ma J."/>
        </authorList>
    </citation>
    <scope>NUCLEOTIDE SEQUENCE [LARGE SCALE GENOMIC DNA]</scope>
    <source>
        <strain evidence="3">JCM 17706</strain>
    </source>
</reference>
<dbReference type="Proteomes" id="UP001501525">
    <property type="component" value="Unassembled WGS sequence"/>
</dbReference>
<keyword evidence="3" id="KW-1185">Reference proteome</keyword>